<gene>
    <name evidence="1" type="ORF">CPELLU_LOCUS15727</name>
</gene>
<name>A0A9N9J7T0_9GLOM</name>
<accession>A0A9N9J7T0</accession>
<reference evidence="1" key="1">
    <citation type="submission" date="2021-06" db="EMBL/GenBank/DDBJ databases">
        <authorList>
            <person name="Kallberg Y."/>
            <person name="Tangrot J."/>
            <person name="Rosling A."/>
        </authorList>
    </citation>
    <scope>NUCLEOTIDE SEQUENCE</scope>
    <source>
        <strain evidence="1">FL966</strain>
    </source>
</reference>
<evidence type="ECO:0000313" key="2">
    <source>
        <dbReference type="Proteomes" id="UP000789759"/>
    </source>
</evidence>
<organism evidence="1 2">
    <name type="scientific">Cetraspora pellucida</name>
    <dbReference type="NCBI Taxonomy" id="1433469"/>
    <lineage>
        <taxon>Eukaryota</taxon>
        <taxon>Fungi</taxon>
        <taxon>Fungi incertae sedis</taxon>
        <taxon>Mucoromycota</taxon>
        <taxon>Glomeromycotina</taxon>
        <taxon>Glomeromycetes</taxon>
        <taxon>Diversisporales</taxon>
        <taxon>Gigasporaceae</taxon>
        <taxon>Cetraspora</taxon>
    </lineage>
</organism>
<protein>
    <submittedName>
        <fullName evidence="1">22050_t:CDS:1</fullName>
    </submittedName>
</protein>
<sequence>MTPTKAIKIKEVIATPSKLCNRPIGFNKTKLNYSTLVRYLLEPDELKTGPKRATDYNWSLQVYHIHEAL</sequence>
<keyword evidence="2" id="KW-1185">Reference proteome</keyword>
<evidence type="ECO:0000313" key="1">
    <source>
        <dbReference type="EMBL" id="CAG8768615.1"/>
    </source>
</evidence>
<feature type="non-terminal residue" evidence="1">
    <location>
        <position position="69"/>
    </location>
</feature>
<dbReference type="AlphaFoldDB" id="A0A9N9J7T0"/>
<comment type="caution">
    <text evidence="1">The sequence shown here is derived from an EMBL/GenBank/DDBJ whole genome shotgun (WGS) entry which is preliminary data.</text>
</comment>
<dbReference type="EMBL" id="CAJVQA010021382">
    <property type="protein sequence ID" value="CAG8768615.1"/>
    <property type="molecule type" value="Genomic_DNA"/>
</dbReference>
<dbReference type="Proteomes" id="UP000789759">
    <property type="component" value="Unassembled WGS sequence"/>
</dbReference>
<proteinExistence type="predicted"/>